<evidence type="ECO:0000313" key="2">
    <source>
        <dbReference type="EMBL" id="MDY0873068.1"/>
    </source>
</evidence>
<comment type="caution">
    <text evidence="2">The sequence shown here is derived from an EMBL/GenBank/DDBJ whole genome shotgun (WGS) entry which is preliminary data.</text>
</comment>
<accession>A0ABU5E0G4</accession>
<name>A0ABU5E0G4_9PROT</name>
<dbReference type="RefSeq" id="WP_320501535.1">
    <property type="nucleotide sequence ID" value="NZ_JAXCLX010000002.1"/>
</dbReference>
<evidence type="ECO:0000313" key="3">
    <source>
        <dbReference type="Proteomes" id="UP001271769"/>
    </source>
</evidence>
<protein>
    <recommendedName>
        <fullName evidence="1">DUF6898 domain-containing protein</fullName>
    </recommendedName>
</protein>
<reference evidence="2 3" key="1">
    <citation type="journal article" date="2013" name="Antonie Van Leeuwenhoek">
        <title>Dongia rigui sp. nov., isolated from freshwater of a large wetland in Korea.</title>
        <authorList>
            <person name="Baik K.S."/>
            <person name="Hwang Y.M."/>
            <person name="Choi J.S."/>
            <person name="Kwon J."/>
            <person name="Seong C.N."/>
        </authorList>
    </citation>
    <scope>NUCLEOTIDE SEQUENCE [LARGE SCALE GENOMIC DNA]</scope>
    <source>
        <strain evidence="2 3">04SU4-P</strain>
    </source>
</reference>
<gene>
    <name evidence="2" type="ORF">SMD31_14085</name>
</gene>
<dbReference type="Pfam" id="PF21839">
    <property type="entry name" value="DUF6898"/>
    <property type="match status" value="1"/>
</dbReference>
<keyword evidence="3" id="KW-1185">Reference proteome</keyword>
<proteinExistence type="predicted"/>
<dbReference type="Proteomes" id="UP001271769">
    <property type="component" value="Unassembled WGS sequence"/>
</dbReference>
<organism evidence="2 3">
    <name type="scientific">Dongia rigui</name>
    <dbReference type="NCBI Taxonomy" id="940149"/>
    <lineage>
        <taxon>Bacteria</taxon>
        <taxon>Pseudomonadati</taxon>
        <taxon>Pseudomonadota</taxon>
        <taxon>Alphaproteobacteria</taxon>
        <taxon>Rhodospirillales</taxon>
        <taxon>Dongiaceae</taxon>
        <taxon>Dongia</taxon>
    </lineage>
</organism>
<sequence length="71" mass="7819">MSEDQYIIEFHQLGAYVKVSALDPVTLTEVSVPVPANLSQRQAAEMAVRRLKYVLARRNGMAADGTAGERK</sequence>
<dbReference type="InterPro" id="IPR054193">
    <property type="entry name" value="DUF6898"/>
</dbReference>
<dbReference type="EMBL" id="JAXCLX010000002">
    <property type="protein sequence ID" value="MDY0873068.1"/>
    <property type="molecule type" value="Genomic_DNA"/>
</dbReference>
<feature type="domain" description="DUF6898" evidence="1">
    <location>
        <begin position="4"/>
        <end position="58"/>
    </location>
</feature>
<evidence type="ECO:0000259" key="1">
    <source>
        <dbReference type="Pfam" id="PF21839"/>
    </source>
</evidence>